<dbReference type="InterPro" id="IPR025480">
    <property type="entry name" value="DUF4330"/>
</dbReference>
<reference evidence="1 2" key="1">
    <citation type="submission" date="2015-12" db="EMBL/GenBank/DDBJ databases">
        <title>Genome sequence of Aneurinibacillus soli.</title>
        <authorList>
            <person name="Lee J.S."/>
            <person name="Lee K.C."/>
            <person name="Kim K.K."/>
            <person name="Lee B.W."/>
        </authorList>
    </citation>
    <scope>NUCLEOTIDE SEQUENCE [LARGE SCALE GENOMIC DNA]</scope>
    <source>
        <strain evidence="1 2">CB4</strain>
    </source>
</reference>
<dbReference type="AlphaFoldDB" id="A0A0U5B7J5"/>
<name>A0A0U5B7J5_9BACL</name>
<sequence length="168" mass="17965">MKVIDERGKFFGWINILDLFLIILLLAAAAFAAVKFTQGGEIAVGPVTKKQVTYTLYNSAEHPFVVNQIKVGDIIRDKDKNVPIGKVVAVKVAPGKTSVPTADGHMVMSTVPEKLSVYITVQTNAVIQGGQAQGEGQTPLLAGNKVSVKGPKYMIETLISDVNLGDTK</sequence>
<dbReference type="EMBL" id="AP017312">
    <property type="protein sequence ID" value="BAU26924.1"/>
    <property type="molecule type" value="Genomic_DNA"/>
</dbReference>
<protein>
    <submittedName>
        <fullName evidence="1">Uncharacterized protein</fullName>
    </submittedName>
</protein>
<dbReference type="Pfam" id="PF14221">
    <property type="entry name" value="DUF4330"/>
    <property type="match status" value="1"/>
</dbReference>
<evidence type="ECO:0000313" key="2">
    <source>
        <dbReference type="Proteomes" id="UP000217696"/>
    </source>
</evidence>
<organism evidence="1 2">
    <name type="scientific">Aneurinibacillus soli</name>
    <dbReference type="NCBI Taxonomy" id="1500254"/>
    <lineage>
        <taxon>Bacteria</taxon>
        <taxon>Bacillati</taxon>
        <taxon>Bacillota</taxon>
        <taxon>Bacilli</taxon>
        <taxon>Bacillales</taxon>
        <taxon>Paenibacillaceae</taxon>
        <taxon>Aneurinibacillus group</taxon>
        <taxon>Aneurinibacillus</taxon>
    </lineage>
</organism>
<evidence type="ECO:0000313" key="1">
    <source>
        <dbReference type="EMBL" id="BAU26924.1"/>
    </source>
</evidence>
<accession>A0A0U5B7J5</accession>
<dbReference type="RefSeq" id="WP_096463919.1">
    <property type="nucleotide sequence ID" value="NZ_AP017312.1"/>
</dbReference>
<gene>
    <name evidence="1" type="ORF">CB4_01093</name>
</gene>
<dbReference type="Proteomes" id="UP000217696">
    <property type="component" value="Chromosome"/>
</dbReference>
<proteinExistence type="predicted"/>
<dbReference type="OrthoDB" id="1723529at2"/>
<dbReference type="KEGG" id="asoc:CB4_01093"/>
<keyword evidence="2" id="KW-1185">Reference proteome</keyword>